<dbReference type="AlphaFoldDB" id="A0A1V6T0U3"/>
<evidence type="ECO:0000313" key="3">
    <source>
        <dbReference type="Proteomes" id="UP000191285"/>
    </source>
</evidence>
<dbReference type="OrthoDB" id="42525at2759"/>
<organism evidence="2 3">
    <name type="scientific">Penicillium steckii</name>
    <dbReference type="NCBI Taxonomy" id="303698"/>
    <lineage>
        <taxon>Eukaryota</taxon>
        <taxon>Fungi</taxon>
        <taxon>Dikarya</taxon>
        <taxon>Ascomycota</taxon>
        <taxon>Pezizomycotina</taxon>
        <taxon>Eurotiomycetes</taxon>
        <taxon>Eurotiomycetidae</taxon>
        <taxon>Eurotiales</taxon>
        <taxon>Aspergillaceae</taxon>
        <taxon>Penicillium</taxon>
    </lineage>
</organism>
<reference evidence="3" key="1">
    <citation type="journal article" date="2017" name="Nat. Microbiol.">
        <title>Global analysis of biosynthetic gene clusters reveals vast potential of secondary metabolite production in Penicillium species.</title>
        <authorList>
            <person name="Nielsen J.C."/>
            <person name="Grijseels S."/>
            <person name="Prigent S."/>
            <person name="Ji B."/>
            <person name="Dainat J."/>
            <person name="Nielsen K.F."/>
            <person name="Frisvad J.C."/>
            <person name="Workman M."/>
            <person name="Nielsen J."/>
        </authorList>
    </citation>
    <scope>NUCLEOTIDE SEQUENCE [LARGE SCALE GENOMIC DNA]</scope>
    <source>
        <strain evidence="3">IBT 24891</strain>
    </source>
</reference>
<dbReference type="PANTHER" id="PTHR35332:SF2">
    <property type="entry name" value="REGULATION OF ENOLASE PROTEIN 1"/>
    <property type="match status" value="1"/>
</dbReference>
<comment type="caution">
    <text evidence="2">The sequence shown here is derived from an EMBL/GenBank/DDBJ whole genome shotgun (WGS) entry which is preliminary data.</text>
</comment>
<dbReference type="Gene3D" id="2.60.120.200">
    <property type="match status" value="1"/>
</dbReference>
<feature type="region of interest" description="Disordered" evidence="1">
    <location>
        <begin position="1"/>
        <end position="22"/>
    </location>
</feature>
<protein>
    <submittedName>
        <fullName evidence="2">Uncharacterized protein</fullName>
    </submittedName>
</protein>
<dbReference type="InterPro" id="IPR009784">
    <property type="entry name" value="DUF1349"/>
</dbReference>
<sequence length="195" mass="21985">MATFNFLNSTEAAPQPESLSSTFTVSAHPSTDIWTNPPNTERFNAPILYRSLPLMAFQRAQVTIHGNLGQKYDQGGLMLVVKEEDGTRKWVKAGLELVHDTLQLSTVSKDRGSDWSFQSMPPGCRPVTLEMIREKGDRLWIYLLDGARRIPQREITWIFQGKEIEECLIGVYAARPSQEGGDLTVEFENLVIDTI</sequence>
<keyword evidence="3" id="KW-1185">Reference proteome</keyword>
<gene>
    <name evidence="2" type="ORF">PENSTE_c015G10374</name>
</gene>
<dbReference type="EMBL" id="MLKD01000015">
    <property type="protein sequence ID" value="OQE19589.1"/>
    <property type="molecule type" value="Genomic_DNA"/>
</dbReference>
<dbReference type="PANTHER" id="PTHR35332">
    <property type="entry name" value="REGULATION OF ENOLASE PROTEIN 1"/>
    <property type="match status" value="1"/>
</dbReference>
<dbReference type="Pfam" id="PF07081">
    <property type="entry name" value="DUF1349"/>
    <property type="match status" value="1"/>
</dbReference>
<evidence type="ECO:0000256" key="1">
    <source>
        <dbReference type="SAM" id="MobiDB-lite"/>
    </source>
</evidence>
<dbReference type="Proteomes" id="UP000191285">
    <property type="component" value="Unassembled WGS sequence"/>
</dbReference>
<evidence type="ECO:0000313" key="2">
    <source>
        <dbReference type="EMBL" id="OQE19589.1"/>
    </source>
</evidence>
<name>A0A1V6T0U3_9EURO</name>
<proteinExistence type="predicted"/>
<dbReference type="STRING" id="303698.A0A1V6T0U3"/>
<accession>A0A1V6T0U3</accession>